<evidence type="ECO:0000313" key="3">
    <source>
        <dbReference type="Proteomes" id="UP000630887"/>
    </source>
</evidence>
<dbReference type="Pfam" id="PF21962">
    <property type="entry name" value="DUF6924"/>
    <property type="match status" value="1"/>
</dbReference>
<organism evidence="2 3">
    <name type="scientific">Catellatospora coxensis</name>
    <dbReference type="NCBI Taxonomy" id="310354"/>
    <lineage>
        <taxon>Bacteria</taxon>
        <taxon>Bacillati</taxon>
        <taxon>Actinomycetota</taxon>
        <taxon>Actinomycetes</taxon>
        <taxon>Micromonosporales</taxon>
        <taxon>Micromonosporaceae</taxon>
        <taxon>Catellatospora</taxon>
    </lineage>
</organism>
<sequence>MRSLPPDFDDRNEFHPVFVRTDYSDGAAWQDMVNKLNDLPDGWDGENWDVDDMPKYLVDDPSWDGATADDVLALLGDETPLTVVFVADKVTMVDPERPLLAVATLDSDPEYAQEVTEFGREFRILPRESHGLHVNLELGNMDFTDWSRSAAAAPDRTFRGFGGTG</sequence>
<evidence type="ECO:0000313" key="2">
    <source>
        <dbReference type="EMBL" id="GIG05454.1"/>
    </source>
</evidence>
<dbReference type="AlphaFoldDB" id="A0A8J3KY05"/>
<accession>A0A8J3KY05</accession>
<comment type="caution">
    <text evidence="2">The sequence shown here is derived from an EMBL/GenBank/DDBJ whole genome shotgun (WGS) entry which is preliminary data.</text>
</comment>
<dbReference type="RefSeq" id="WP_203691819.1">
    <property type="nucleotide sequence ID" value="NZ_BAAALC010000003.1"/>
</dbReference>
<proteinExistence type="predicted"/>
<gene>
    <name evidence="2" type="ORF">Cco03nite_21540</name>
</gene>
<reference evidence="2 3" key="1">
    <citation type="submission" date="2021-01" db="EMBL/GenBank/DDBJ databases">
        <title>Whole genome shotgun sequence of Catellatospora coxensis NBRC 107359.</title>
        <authorList>
            <person name="Komaki H."/>
            <person name="Tamura T."/>
        </authorList>
    </citation>
    <scope>NUCLEOTIDE SEQUENCE [LARGE SCALE GENOMIC DNA]</scope>
    <source>
        <strain evidence="2 3">NBRC 107359</strain>
    </source>
</reference>
<name>A0A8J3KY05_9ACTN</name>
<keyword evidence="3" id="KW-1185">Reference proteome</keyword>
<evidence type="ECO:0000259" key="1">
    <source>
        <dbReference type="Pfam" id="PF21962"/>
    </source>
</evidence>
<feature type="domain" description="DUF6924" evidence="1">
    <location>
        <begin position="17"/>
        <end position="161"/>
    </location>
</feature>
<dbReference type="InterPro" id="IPR053832">
    <property type="entry name" value="DUF6924"/>
</dbReference>
<protein>
    <recommendedName>
        <fullName evidence="1">DUF6924 domain-containing protein</fullName>
    </recommendedName>
</protein>
<dbReference type="Proteomes" id="UP000630887">
    <property type="component" value="Unassembled WGS sequence"/>
</dbReference>
<dbReference type="EMBL" id="BONI01000015">
    <property type="protein sequence ID" value="GIG05454.1"/>
    <property type="molecule type" value="Genomic_DNA"/>
</dbReference>